<organism evidence="7 8">
    <name type="scientific">Novibacillus thermophilus</name>
    <dbReference type="NCBI Taxonomy" id="1471761"/>
    <lineage>
        <taxon>Bacteria</taxon>
        <taxon>Bacillati</taxon>
        <taxon>Bacillota</taxon>
        <taxon>Bacilli</taxon>
        <taxon>Bacillales</taxon>
        <taxon>Thermoactinomycetaceae</taxon>
        <taxon>Novibacillus</taxon>
    </lineage>
</organism>
<keyword evidence="2" id="KW-0813">Transport</keyword>
<dbReference type="SUPFAM" id="SSF53850">
    <property type="entry name" value="Periplasmic binding protein-like II"/>
    <property type="match status" value="1"/>
</dbReference>
<dbReference type="CDD" id="cd13590">
    <property type="entry name" value="PBP2_PotD_PotF_like"/>
    <property type="match status" value="1"/>
</dbReference>
<dbReference type="InterPro" id="IPR006059">
    <property type="entry name" value="SBP"/>
</dbReference>
<dbReference type="STRING" id="1471761.B0W44_07250"/>
<dbReference type="GO" id="GO:0019808">
    <property type="term" value="F:polyamine binding"/>
    <property type="evidence" value="ECO:0007669"/>
    <property type="project" value="InterPro"/>
</dbReference>
<dbReference type="PROSITE" id="PS51257">
    <property type="entry name" value="PROKAR_LIPOPROTEIN"/>
    <property type="match status" value="1"/>
</dbReference>
<dbReference type="Proteomes" id="UP000188603">
    <property type="component" value="Chromosome"/>
</dbReference>
<dbReference type="PIRSF" id="PIRSF019574">
    <property type="entry name" value="Periplasmic_polyamine_BP"/>
    <property type="match status" value="1"/>
</dbReference>
<dbReference type="OrthoDB" id="9769319at2"/>
<dbReference type="AlphaFoldDB" id="A0A1U9K6F0"/>
<dbReference type="PANTHER" id="PTHR30222:SF17">
    <property type="entry name" value="SPERMIDINE_PUTRESCINE-BINDING PERIPLASMIC PROTEIN"/>
    <property type="match status" value="1"/>
</dbReference>
<feature type="signal peptide" evidence="6">
    <location>
        <begin position="1"/>
        <end position="23"/>
    </location>
</feature>
<dbReference type="InterPro" id="IPR001188">
    <property type="entry name" value="Sperm_putr-bd"/>
</dbReference>
<sequence length="361" mass="40049">MNGDQKFSLFAAFVLTLSVVLTACGGGDGSGEGEGNGESGGASGEKVVNILNWSEYIPDDVIKQFEEETGIKVNYSTVSSNEEMVAKLNVSGSGFDLAVPSTYFVEALINEGRLEKINKDNIPNLKNIGEEFLGWEFDPNDEYSLPFMWGSEIIAYNEDLVDIEIKSYRDLFDPSLENSLVVLDDPRTMLGAMLDMLGYSPNSTNEAEIMEAGEELQKLLPNIKAFNSDDAKSLLTSNEVKAGVVYAAEALLAQQENPKIKMVIPEDHLSLWQDNFVIPKGAPHKENAEKFINFIYEPEVSKEITMDYPYNNPNVEALKLLPDDIREALEISPEDLERGSHATDVGEALQYYDRAWSMVKN</sequence>
<evidence type="ECO:0000256" key="6">
    <source>
        <dbReference type="SAM" id="SignalP"/>
    </source>
</evidence>
<dbReference type="Gene3D" id="3.40.190.10">
    <property type="entry name" value="Periplasmic binding protein-like II"/>
    <property type="match status" value="2"/>
</dbReference>
<keyword evidence="3 6" id="KW-0732">Signal</keyword>
<evidence type="ECO:0000256" key="2">
    <source>
        <dbReference type="ARBA" id="ARBA00022448"/>
    </source>
</evidence>
<feature type="binding site" evidence="5">
    <location>
        <position position="55"/>
    </location>
    <ligand>
        <name>spermidine</name>
        <dbReference type="ChEBI" id="CHEBI:57834"/>
    </ligand>
</feature>
<keyword evidence="4" id="KW-0574">Periplasm</keyword>
<dbReference type="PRINTS" id="PR00909">
    <property type="entry name" value="SPERMDNBNDNG"/>
</dbReference>
<comment type="subcellular location">
    <subcellularLocation>
        <location evidence="1">Periplasm</location>
    </subcellularLocation>
</comment>
<dbReference type="GO" id="GO:0015846">
    <property type="term" value="P:polyamine transport"/>
    <property type="evidence" value="ECO:0007669"/>
    <property type="project" value="InterPro"/>
</dbReference>
<accession>A0A1U9K6F0</accession>
<dbReference type="KEGG" id="ntr:B0W44_07250"/>
<feature type="chain" id="PRO_5039120580" evidence="6">
    <location>
        <begin position="24"/>
        <end position="361"/>
    </location>
</feature>
<evidence type="ECO:0000313" key="8">
    <source>
        <dbReference type="Proteomes" id="UP000188603"/>
    </source>
</evidence>
<evidence type="ECO:0000256" key="1">
    <source>
        <dbReference type="ARBA" id="ARBA00004418"/>
    </source>
</evidence>
<gene>
    <name evidence="7" type="ORF">B0W44_07250</name>
</gene>
<protein>
    <submittedName>
        <fullName evidence="7">ABC transporter permease</fullName>
    </submittedName>
</protein>
<evidence type="ECO:0000313" key="7">
    <source>
        <dbReference type="EMBL" id="AQS55608.1"/>
    </source>
</evidence>
<dbReference type="RefSeq" id="WP_077719475.1">
    <property type="nucleotide sequence ID" value="NZ_CP019699.1"/>
</dbReference>
<evidence type="ECO:0000256" key="3">
    <source>
        <dbReference type="ARBA" id="ARBA00022729"/>
    </source>
</evidence>
<evidence type="ECO:0000256" key="5">
    <source>
        <dbReference type="PIRSR" id="PIRSR019574-1"/>
    </source>
</evidence>
<evidence type="ECO:0000256" key="4">
    <source>
        <dbReference type="ARBA" id="ARBA00022764"/>
    </source>
</evidence>
<name>A0A1U9K6F0_9BACL</name>
<dbReference type="PANTHER" id="PTHR30222">
    <property type="entry name" value="SPERMIDINE/PUTRESCINE-BINDING PERIPLASMIC PROTEIN"/>
    <property type="match status" value="1"/>
</dbReference>
<dbReference type="GO" id="GO:0042597">
    <property type="term" value="C:periplasmic space"/>
    <property type="evidence" value="ECO:0007669"/>
    <property type="project" value="UniProtKB-SubCell"/>
</dbReference>
<feature type="binding site" evidence="5">
    <location>
        <position position="103"/>
    </location>
    <ligand>
        <name>spermidine</name>
        <dbReference type="ChEBI" id="CHEBI:57834"/>
    </ligand>
</feature>
<dbReference type="Pfam" id="PF13416">
    <property type="entry name" value="SBP_bac_8"/>
    <property type="match status" value="1"/>
</dbReference>
<keyword evidence="8" id="KW-1185">Reference proteome</keyword>
<proteinExistence type="predicted"/>
<dbReference type="EMBL" id="CP019699">
    <property type="protein sequence ID" value="AQS55608.1"/>
    <property type="molecule type" value="Genomic_DNA"/>
</dbReference>
<reference evidence="7 8" key="1">
    <citation type="journal article" date="2015" name="Int. J. Syst. Evol. Microbiol.">
        <title>Novibacillus thermophilus gen. nov., sp. nov., a Gram-staining-negative and moderately thermophilic member of the family Thermoactinomycetaceae.</title>
        <authorList>
            <person name="Yang G."/>
            <person name="Chen J."/>
            <person name="Zhou S."/>
        </authorList>
    </citation>
    <scope>NUCLEOTIDE SEQUENCE [LARGE SCALE GENOMIC DNA]</scope>
    <source>
        <strain evidence="7 8">SG-1</strain>
    </source>
</reference>